<dbReference type="InterPro" id="IPR036412">
    <property type="entry name" value="HAD-like_sf"/>
</dbReference>
<organism evidence="1 2">
    <name type="scientific">Vallicoccus soli</name>
    <dbReference type="NCBI Taxonomy" id="2339232"/>
    <lineage>
        <taxon>Bacteria</taxon>
        <taxon>Bacillati</taxon>
        <taxon>Actinomycetota</taxon>
        <taxon>Actinomycetes</taxon>
        <taxon>Motilibacterales</taxon>
        <taxon>Vallicoccaceae</taxon>
        <taxon>Vallicoccus</taxon>
    </lineage>
</organism>
<comment type="caution">
    <text evidence="1">The sequence shown here is derived from an EMBL/GenBank/DDBJ whole genome shotgun (WGS) entry which is preliminary data.</text>
</comment>
<proteinExistence type="predicted"/>
<dbReference type="NCBIfam" id="TIGR01484">
    <property type="entry name" value="HAD-SF-IIB"/>
    <property type="match status" value="1"/>
</dbReference>
<sequence length="272" mass="29000">MSAARAHGARDEDWAPGLVALDIDGTIVDGEAAPSGAVHRAVHRAREAGAHVVLATGRALLGTWPVAEQLGLEDGWVVASNGAVTARLEDREVVDLVTFDAAPALRLLREHVPDALAAVEELGVGYRVTAPFPDGELTGEQRVVGFDELVAEPVTRVVLRSPEKEPADFLELVERIGLHEVSYAVGYTAWLDIAPKGVSKASALEVVRQRLEVPADRTMAVGDGRNDLEMLDWAHRGVAMGQAPAEVQDAADLVTEEVGDDGLAVALGWFFR</sequence>
<dbReference type="InterPro" id="IPR023214">
    <property type="entry name" value="HAD_sf"/>
</dbReference>
<dbReference type="RefSeq" id="WP_119951082.1">
    <property type="nucleotide sequence ID" value="NZ_QZEZ01000006.1"/>
</dbReference>
<dbReference type="EMBL" id="QZEZ01000006">
    <property type="protein sequence ID" value="RJK94899.1"/>
    <property type="molecule type" value="Genomic_DNA"/>
</dbReference>
<dbReference type="GO" id="GO:0000287">
    <property type="term" value="F:magnesium ion binding"/>
    <property type="evidence" value="ECO:0007669"/>
    <property type="project" value="TreeGrafter"/>
</dbReference>
<accession>A0A3A3YVW0</accession>
<dbReference type="Gene3D" id="3.40.50.1000">
    <property type="entry name" value="HAD superfamily/HAD-like"/>
    <property type="match status" value="1"/>
</dbReference>
<dbReference type="AlphaFoldDB" id="A0A3A3YVW0"/>
<dbReference type="InterPro" id="IPR006379">
    <property type="entry name" value="HAD-SF_hydro_IIB"/>
</dbReference>
<dbReference type="Pfam" id="PF08282">
    <property type="entry name" value="Hydrolase_3"/>
    <property type="match status" value="1"/>
</dbReference>
<dbReference type="PANTHER" id="PTHR10000:SF8">
    <property type="entry name" value="HAD SUPERFAMILY HYDROLASE-LIKE, TYPE 3"/>
    <property type="match status" value="1"/>
</dbReference>
<keyword evidence="2" id="KW-1185">Reference proteome</keyword>
<dbReference type="Proteomes" id="UP000265614">
    <property type="component" value="Unassembled WGS sequence"/>
</dbReference>
<evidence type="ECO:0000313" key="2">
    <source>
        <dbReference type="Proteomes" id="UP000265614"/>
    </source>
</evidence>
<dbReference type="OrthoDB" id="3180855at2"/>
<name>A0A3A3YVW0_9ACTN</name>
<dbReference type="Gene3D" id="3.30.1240.10">
    <property type="match status" value="1"/>
</dbReference>
<dbReference type="PROSITE" id="PS01229">
    <property type="entry name" value="COF_2"/>
    <property type="match status" value="1"/>
</dbReference>
<evidence type="ECO:0000313" key="1">
    <source>
        <dbReference type="EMBL" id="RJK94899.1"/>
    </source>
</evidence>
<dbReference type="SUPFAM" id="SSF56784">
    <property type="entry name" value="HAD-like"/>
    <property type="match status" value="1"/>
</dbReference>
<reference evidence="1 2" key="1">
    <citation type="submission" date="2018-09" db="EMBL/GenBank/DDBJ databases">
        <title>YIM 75000 draft genome.</title>
        <authorList>
            <person name="Tang S."/>
            <person name="Feng Y."/>
        </authorList>
    </citation>
    <scope>NUCLEOTIDE SEQUENCE [LARGE SCALE GENOMIC DNA]</scope>
    <source>
        <strain evidence="1 2">YIM 75000</strain>
    </source>
</reference>
<dbReference type="PANTHER" id="PTHR10000">
    <property type="entry name" value="PHOSPHOSERINE PHOSPHATASE"/>
    <property type="match status" value="1"/>
</dbReference>
<dbReference type="GO" id="GO:0005829">
    <property type="term" value="C:cytosol"/>
    <property type="evidence" value="ECO:0007669"/>
    <property type="project" value="TreeGrafter"/>
</dbReference>
<gene>
    <name evidence="1" type="ORF">D5H78_14000</name>
</gene>
<protein>
    <submittedName>
        <fullName evidence="1">HAD family phosphatase</fullName>
    </submittedName>
</protein>
<dbReference type="GO" id="GO:0016791">
    <property type="term" value="F:phosphatase activity"/>
    <property type="evidence" value="ECO:0007669"/>
    <property type="project" value="TreeGrafter"/>
</dbReference>